<comment type="subcellular location">
    <subcellularLocation>
        <location evidence="1">Golgi apparatus membrane</location>
        <topology evidence="1">Single-pass type IV membrane protein</topology>
    </subcellularLocation>
</comment>
<dbReference type="InterPro" id="IPR015260">
    <property type="entry name" value="Syntaxin-6/10/61_N"/>
</dbReference>
<evidence type="ECO:0000256" key="7">
    <source>
        <dbReference type="ARBA" id="ARBA00023034"/>
    </source>
</evidence>
<dbReference type="GO" id="GO:0048193">
    <property type="term" value="P:Golgi vesicle transport"/>
    <property type="evidence" value="ECO:0007669"/>
    <property type="project" value="InterPro"/>
</dbReference>
<comment type="similarity">
    <text evidence="2">Belongs to the syntaxin family.</text>
</comment>
<gene>
    <name evidence="11" type="ORF">OMED0929_LOCUS1528</name>
    <name evidence="12" type="ORF">OMED0929_LOCUS1539</name>
</gene>
<dbReference type="InterPro" id="IPR000727">
    <property type="entry name" value="T_SNARE_dom"/>
</dbReference>
<name>A0A6U0DWR9_9CHLO</name>
<dbReference type="EMBL" id="HBEW01001836">
    <property type="protein sequence ID" value="CAD8578046.1"/>
    <property type="molecule type" value="Transcribed_RNA"/>
</dbReference>
<dbReference type="EMBL" id="HBEW01001847">
    <property type="protein sequence ID" value="CAD8578064.1"/>
    <property type="molecule type" value="Transcribed_RNA"/>
</dbReference>
<evidence type="ECO:0000256" key="2">
    <source>
        <dbReference type="ARBA" id="ARBA00009063"/>
    </source>
</evidence>
<dbReference type="SUPFAM" id="SSF47661">
    <property type="entry name" value="t-snare proteins"/>
    <property type="match status" value="1"/>
</dbReference>
<dbReference type="Pfam" id="PF09177">
    <property type="entry name" value="STX6_10_61_N"/>
    <property type="match status" value="1"/>
</dbReference>
<evidence type="ECO:0000313" key="11">
    <source>
        <dbReference type="EMBL" id="CAD8578046.1"/>
    </source>
</evidence>
<dbReference type="Gene3D" id="1.20.5.110">
    <property type="match status" value="1"/>
</dbReference>
<evidence type="ECO:0000256" key="6">
    <source>
        <dbReference type="ARBA" id="ARBA00022989"/>
    </source>
</evidence>
<dbReference type="PANTHER" id="PTHR12791">
    <property type="entry name" value="GOLGI SNARE BET1-RELATED"/>
    <property type="match status" value="1"/>
</dbReference>
<dbReference type="PROSITE" id="PS50192">
    <property type="entry name" value="T_SNARE"/>
    <property type="match status" value="1"/>
</dbReference>
<dbReference type="GO" id="GO:0005484">
    <property type="term" value="F:SNAP receptor activity"/>
    <property type="evidence" value="ECO:0007669"/>
    <property type="project" value="InterPro"/>
</dbReference>
<dbReference type="PROSITE" id="PS00914">
    <property type="entry name" value="SYNTAXIN"/>
    <property type="match status" value="1"/>
</dbReference>
<feature type="transmembrane region" description="Helical" evidence="9">
    <location>
        <begin position="203"/>
        <end position="227"/>
    </location>
</feature>
<accession>A0A6U0DWR9</accession>
<evidence type="ECO:0000256" key="1">
    <source>
        <dbReference type="ARBA" id="ARBA00004409"/>
    </source>
</evidence>
<dbReference type="SUPFAM" id="SSF58038">
    <property type="entry name" value="SNARE fusion complex"/>
    <property type="match status" value="1"/>
</dbReference>
<dbReference type="InterPro" id="IPR010989">
    <property type="entry name" value="SNARE"/>
</dbReference>
<keyword evidence="8 9" id="KW-0472">Membrane</keyword>
<sequence length="230" mass="25381">MADARARDPYYVVRDDINGAITDARARVMSGATTTTTSVLKEDAEALEWEIDELARSIDIAERDRTRFKLDDEEIRARRRWVEQSRGKVRELMEVIDARARRESNAAALAATSASAMATRGHDGHAASEAGFDDHQQLLVRGQDHDLDDISESITRIGQVGLTIGEELASQSRMLEELDNDVSGVNARLAAAQRKMETVLKQAGIRGQLCVILFLTVILVILFYVAVGNA</sequence>
<evidence type="ECO:0000256" key="3">
    <source>
        <dbReference type="ARBA" id="ARBA00022448"/>
    </source>
</evidence>
<evidence type="ECO:0000313" key="12">
    <source>
        <dbReference type="EMBL" id="CAD8578064.1"/>
    </source>
</evidence>
<keyword evidence="5" id="KW-0653">Protein transport</keyword>
<evidence type="ECO:0000259" key="10">
    <source>
        <dbReference type="PROSITE" id="PS50192"/>
    </source>
</evidence>
<reference evidence="11" key="1">
    <citation type="submission" date="2021-01" db="EMBL/GenBank/DDBJ databases">
        <authorList>
            <person name="Corre E."/>
            <person name="Pelletier E."/>
            <person name="Niang G."/>
            <person name="Scheremetjew M."/>
            <person name="Finn R."/>
            <person name="Kale V."/>
            <person name="Holt S."/>
            <person name="Cochrane G."/>
            <person name="Meng A."/>
            <person name="Brown T."/>
            <person name="Cohen L."/>
        </authorList>
    </citation>
    <scope>NUCLEOTIDE SEQUENCE</scope>
    <source>
        <strain evidence="11">Clade-D-RCC2572</strain>
    </source>
</reference>
<evidence type="ECO:0000256" key="8">
    <source>
        <dbReference type="ARBA" id="ARBA00023136"/>
    </source>
</evidence>
<dbReference type="InterPro" id="IPR006012">
    <property type="entry name" value="Syntaxin/epimorphin_CS"/>
</dbReference>
<keyword evidence="6 9" id="KW-1133">Transmembrane helix</keyword>
<keyword evidence="4 9" id="KW-0812">Transmembrane</keyword>
<keyword evidence="7" id="KW-0333">Golgi apparatus</keyword>
<dbReference type="SMART" id="SM00397">
    <property type="entry name" value="t_SNARE"/>
    <property type="match status" value="1"/>
</dbReference>
<keyword evidence="3" id="KW-0813">Transport</keyword>
<dbReference type="Pfam" id="PF05739">
    <property type="entry name" value="SNARE"/>
    <property type="match status" value="1"/>
</dbReference>
<dbReference type="GO" id="GO:0005802">
    <property type="term" value="C:trans-Golgi network"/>
    <property type="evidence" value="ECO:0007669"/>
    <property type="project" value="UniProtKB-ARBA"/>
</dbReference>
<proteinExistence type="inferred from homology"/>
<dbReference type="Gene3D" id="1.20.58.90">
    <property type="match status" value="1"/>
</dbReference>
<evidence type="ECO:0000256" key="4">
    <source>
        <dbReference type="ARBA" id="ARBA00022692"/>
    </source>
</evidence>
<protein>
    <recommendedName>
        <fullName evidence="10">t-SNARE coiled-coil homology domain-containing protein</fullName>
    </recommendedName>
</protein>
<dbReference type="GO" id="GO:0006886">
    <property type="term" value="P:intracellular protein transport"/>
    <property type="evidence" value="ECO:0007669"/>
    <property type="project" value="InterPro"/>
</dbReference>
<dbReference type="GO" id="GO:0000139">
    <property type="term" value="C:Golgi membrane"/>
    <property type="evidence" value="ECO:0007669"/>
    <property type="project" value="UniProtKB-SubCell"/>
</dbReference>
<dbReference type="CDD" id="cd15841">
    <property type="entry name" value="SNARE_Qc"/>
    <property type="match status" value="1"/>
</dbReference>
<organism evidence="11">
    <name type="scientific">Ostreococcus mediterraneus</name>
    <dbReference type="NCBI Taxonomy" id="1486918"/>
    <lineage>
        <taxon>Eukaryota</taxon>
        <taxon>Viridiplantae</taxon>
        <taxon>Chlorophyta</taxon>
        <taxon>Mamiellophyceae</taxon>
        <taxon>Mamiellales</taxon>
        <taxon>Bathycoccaceae</taxon>
        <taxon>Ostreococcus</taxon>
    </lineage>
</organism>
<evidence type="ECO:0000256" key="5">
    <source>
        <dbReference type="ARBA" id="ARBA00022927"/>
    </source>
</evidence>
<feature type="domain" description="T-SNARE coiled-coil homology" evidence="10">
    <location>
        <begin position="137"/>
        <end position="199"/>
    </location>
</feature>
<evidence type="ECO:0000256" key="9">
    <source>
        <dbReference type="SAM" id="Phobius"/>
    </source>
</evidence>
<dbReference type="AlphaFoldDB" id="A0A6U0DWR9"/>